<dbReference type="GO" id="GO:0005524">
    <property type="term" value="F:ATP binding"/>
    <property type="evidence" value="ECO:0007669"/>
    <property type="project" value="InterPro"/>
</dbReference>
<feature type="compositionally biased region" description="Low complexity" evidence="13">
    <location>
        <begin position="730"/>
        <end position="741"/>
    </location>
</feature>
<evidence type="ECO:0000256" key="5">
    <source>
        <dbReference type="ARBA" id="ARBA00012895"/>
    </source>
</evidence>
<evidence type="ECO:0000256" key="10">
    <source>
        <dbReference type="ARBA" id="ARBA00023235"/>
    </source>
</evidence>
<dbReference type="Gene3D" id="1.10.10.10">
    <property type="entry name" value="Winged helix-like DNA-binding domain superfamily/Winged helix DNA-binding domain"/>
    <property type="match status" value="1"/>
</dbReference>
<evidence type="ECO:0000256" key="7">
    <source>
        <dbReference type="ARBA" id="ARBA00022842"/>
    </source>
</evidence>
<evidence type="ECO:0000256" key="12">
    <source>
        <dbReference type="PROSITE-ProRule" id="PRU01385"/>
    </source>
</evidence>
<keyword evidence="7" id="KW-0460">Magnesium</keyword>
<keyword evidence="8 12" id="KW-0799">Topoisomerase</keyword>
<keyword evidence="17" id="KW-1185">Reference proteome</keyword>
<evidence type="ECO:0000256" key="8">
    <source>
        <dbReference type="ARBA" id="ARBA00023029"/>
    </source>
</evidence>
<dbReference type="InterPro" id="IPR013049">
    <property type="entry name" value="Spo11/TopoVI_A_N"/>
</dbReference>
<dbReference type="SUPFAM" id="SSF56726">
    <property type="entry name" value="DNA topoisomerase IV, alpha subunit"/>
    <property type="match status" value="1"/>
</dbReference>
<evidence type="ECO:0000256" key="2">
    <source>
        <dbReference type="ARBA" id="ARBA00001946"/>
    </source>
</evidence>
<evidence type="ECO:0000259" key="15">
    <source>
        <dbReference type="Pfam" id="PF21180"/>
    </source>
</evidence>
<evidence type="ECO:0000313" key="17">
    <source>
        <dbReference type="Proteomes" id="UP001159042"/>
    </source>
</evidence>
<organism evidence="16 17">
    <name type="scientific">Exocentrus adspersus</name>
    <dbReference type="NCBI Taxonomy" id="1586481"/>
    <lineage>
        <taxon>Eukaryota</taxon>
        <taxon>Metazoa</taxon>
        <taxon>Ecdysozoa</taxon>
        <taxon>Arthropoda</taxon>
        <taxon>Hexapoda</taxon>
        <taxon>Insecta</taxon>
        <taxon>Pterygota</taxon>
        <taxon>Neoptera</taxon>
        <taxon>Endopterygota</taxon>
        <taxon>Coleoptera</taxon>
        <taxon>Polyphaga</taxon>
        <taxon>Cucujiformia</taxon>
        <taxon>Chrysomeloidea</taxon>
        <taxon>Cerambycidae</taxon>
        <taxon>Lamiinae</taxon>
        <taxon>Acanthocinini</taxon>
        <taxon>Exocentrus</taxon>
    </lineage>
</organism>
<dbReference type="PANTHER" id="PTHR10848">
    <property type="entry name" value="MEIOTIC RECOMBINATION PROTEIN SPO11"/>
    <property type="match status" value="1"/>
</dbReference>
<dbReference type="PRINTS" id="PR01550">
    <property type="entry name" value="TOP6AFAMILY"/>
</dbReference>
<evidence type="ECO:0000256" key="13">
    <source>
        <dbReference type="SAM" id="MobiDB-lite"/>
    </source>
</evidence>
<evidence type="ECO:0000256" key="9">
    <source>
        <dbReference type="ARBA" id="ARBA00023125"/>
    </source>
</evidence>
<dbReference type="EC" id="5.6.2.2" evidence="5"/>
<dbReference type="EMBL" id="JANEYG010000051">
    <property type="protein sequence ID" value="KAJ8915647.1"/>
    <property type="molecule type" value="Genomic_DNA"/>
</dbReference>
<dbReference type="Proteomes" id="UP001159042">
    <property type="component" value="Unassembled WGS sequence"/>
</dbReference>
<evidence type="ECO:0000256" key="1">
    <source>
        <dbReference type="ARBA" id="ARBA00000185"/>
    </source>
</evidence>
<comment type="subcellular location">
    <subcellularLocation>
        <location evidence="3">Nucleus</location>
    </subcellularLocation>
</comment>
<dbReference type="InterPro" id="IPR036078">
    <property type="entry name" value="Spo11/TopoVI_A_sf"/>
</dbReference>
<comment type="caution">
    <text evidence="16">The sequence shown here is derived from an EMBL/GenBank/DDBJ whole genome shotgun (WGS) entry which is preliminary data.</text>
</comment>
<dbReference type="Pfam" id="PF21180">
    <property type="entry name" value="TOP6A-Spo11_Toprim"/>
    <property type="match status" value="1"/>
</dbReference>
<evidence type="ECO:0000256" key="11">
    <source>
        <dbReference type="ARBA" id="ARBA00023242"/>
    </source>
</evidence>
<dbReference type="InterPro" id="IPR034136">
    <property type="entry name" value="TOPRIM_Topo6A/Spo11"/>
</dbReference>
<feature type="domain" description="Spo11/DNA topoisomerase VI subunit A N-terminal" evidence="14">
    <location>
        <begin position="856"/>
        <end position="916"/>
    </location>
</feature>
<feature type="active site" description="O-(5'-phospho-DNA)-tyrosine intermediate" evidence="12">
    <location>
        <position position="884"/>
    </location>
</feature>
<keyword evidence="6" id="KW-0479">Metal-binding</keyword>
<evidence type="ECO:0000259" key="14">
    <source>
        <dbReference type="Pfam" id="PF04406"/>
    </source>
</evidence>
<keyword evidence="11" id="KW-0539">Nucleus</keyword>
<reference evidence="16 17" key="1">
    <citation type="journal article" date="2023" name="Insect Mol. Biol.">
        <title>Genome sequencing provides insights into the evolution of gene families encoding plant cell wall-degrading enzymes in longhorned beetles.</title>
        <authorList>
            <person name="Shin N.R."/>
            <person name="Okamura Y."/>
            <person name="Kirsch R."/>
            <person name="Pauchet Y."/>
        </authorList>
    </citation>
    <scope>NUCLEOTIDE SEQUENCE [LARGE SCALE GENOMIC DNA]</scope>
    <source>
        <strain evidence="16">EAD_L_NR</strain>
    </source>
</reference>
<comment type="cofactor">
    <cofactor evidence="2">
        <name>Mg(2+)</name>
        <dbReference type="ChEBI" id="CHEBI:18420"/>
    </cofactor>
</comment>
<feature type="domain" description="Topoisomerase 6 subunit A/Spo11 TOPRIM" evidence="15">
    <location>
        <begin position="962"/>
        <end position="1129"/>
    </location>
</feature>
<gene>
    <name evidence="16" type="ORF">NQ315_003431</name>
</gene>
<dbReference type="GO" id="GO:0046872">
    <property type="term" value="F:metal ion binding"/>
    <property type="evidence" value="ECO:0007669"/>
    <property type="project" value="UniProtKB-KW"/>
</dbReference>
<dbReference type="PANTHER" id="PTHR10848:SF0">
    <property type="entry name" value="MEIOTIC RECOMBINATION PROTEIN SPO11"/>
    <property type="match status" value="1"/>
</dbReference>
<feature type="compositionally biased region" description="Polar residues" evidence="13">
    <location>
        <begin position="749"/>
        <end position="763"/>
    </location>
</feature>
<sequence length="1136" mass="128853">MRFRLFTSIQVMVDASQSNKVKEIIAYLQQNQHNEIYSAKNRGSTNDDIKEASIRSSTIQDFNNIHEGVESAISSGPAKVPCNPIVLHDLNAATKIKNIISKLKRIQQINSENGSVSTASLTAETHIAPCYVQTDNLENKKTDECELNNSEFISKSSYLHKQNNKRLKTTHTAATGGQLRLTEFYSVTKSIKDNGKNSTSCCDTSFPQTAVSINYNINHNSEGKDLHFINPNGNNSILCKEQNDSNLKQRKIFDIVQYIKNKHNGYNAVELNKKVTKIGLQKPENSIIDSNSTNVSIQKEQKLKTVSGSCVNKSKTTLDDICNKIKNDSKKQEYINNNFPCKGNSLLKSYSTGNITQDKETCRDANSLPITDIEIKNVEKRLQSTFEGFIQTVWDKIKNKAQWDNVSETSKSEQISRVNSTLTVEAETKENLSVTNVLNVLRDGKRDYFNSPASIMPSQSGTQVDKCTNDFSCCDIQAGNTELPKPFLSSNVSENTDNQFVVPVSKYNRNLGKKIENNDFDNTCKTMGANSRSGSLSGTNFSEHSQGTEMQNDLLREYCRYSFSQNTQVLNDFNRSNSTTDLIDNWEQTRSDLNKHATTANNFNGNLEDSLEANINVLEDGLQKTALTSIYKRYSRRYSSGKNCKSGSFVKNLIPNIRNRVNESNKPLKNKLLVKRYKKGKTKIYKIRRLKRNNPKAEDNDTGLNLEDMLRQISSNHSNSATQILRSKSDSSISTSSSYITDDTKSDTLSTGSKGLTSPQRRLRSSFNELSRDKSLCYSGDCQDIPEHDKEDIKMKIQEIFLQILEDFRNNKNSCFKHRRQTFNNCVFKEGRLQFKPMAESSMTIIDSSREKSQAKFQVMLYVLNKIQTLLETDNKLTKRELYYQMKSLISDQRITDTAINLISCMLDVGMWALNIIAQKGLVFGDLKLLLSSGEMLNCNVQGTLIPQDINDIVEVHSTAYFILVVEKESIFHKLIQENLPNKLTRPFIMITGKGFPDLNTQLFLRKLWMVMSIPVFILVDADPHGINIMLNYRFGSVHNAHVSEYLAVPNAKWLGVYPSEVINLNIPKQPLTQREIRLVNCILQTPYMEFSPRLVDELRILLTQPYKASIEGLIKTDTYLSEVYLPNKFFTHNFI</sequence>
<evidence type="ECO:0000256" key="3">
    <source>
        <dbReference type="ARBA" id="ARBA00004123"/>
    </source>
</evidence>
<dbReference type="InterPro" id="IPR036388">
    <property type="entry name" value="WH-like_DNA-bd_sf"/>
</dbReference>
<dbReference type="Gene3D" id="3.40.1360.10">
    <property type="match status" value="1"/>
</dbReference>
<feature type="region of interest" description="Disordered" evidence="13">
    <location>
        <begin position="717"/>
        <end position="763"/>
    </location>
</feature>
<dbReference type="CDD" id="cd00223">
    <property type="entry name" value="TOPRIM_TopoIIB_SPO"/>
    <property type="match status" value="1"/>
</dbReference>
<dbReference type="InterPro" id="IPR013048">
    <property type="entry name" value="Meiotic_Spo11"/>
</dbReference>
<keyword evidence="9 12" id="KW-0238">DNA-binding</keyword>
<proteinExistence type="inferred from homology"/>
<evidence type="ECO:0000313" key="16">
    <source>
        <dbReference type="EMBL" id="KAJ8915647.1"/>
    </source>
</evidence>
<dbReference type="PRINTS" id="PR01551">
    <property type="entry name" value="SPO11HOMOLOG"/>
</dbReference>
<keyword evidence="10 12" id="KW-0413">Isomerase</keyword>
<dbReference type="AlphaFoldDB" id="A0AAV8VMR0"/>
<dbReference type="GO" id="GO:0000228">
    <property type="term" value="C:nuclear chromosome"/>
    <property type="evidence" value="ECO:0007669"/>
    <property type="project" value="TreeGrafter"/>
</dbReference>
<dbReference type="GO" id="GO:0003677">
    <property type="term" value="F:DNA binding"/>
    <property type="evidence" value="ECO:0007669"/>
    <property type="project" value="UniProtKB-UniRule"/>
</dbReference>
<dbReference type="InterPro" id="IPR002815">
    <property type="entry name" value="Spo11/TopoVI_A"/>
</dbReference>
<dbReference type="GO" id="GO:0000706">
    <property type="term" value="P:meiotic DNA double-strand break processing"/>
    <property type="evidence" value="ECO:0007669"/>
    <property type="project" value="TreeGrafter"/>
</dbReference>
<dbReference type="GO" id="GO:0007131">
    <property type="term" value="P:reciprocal meiotic recombination"/>
    <property type="evidence" value="ECO:0007669"/>
    <property type="project" value="TreeGrafter"/>
</dbReference>
<evidence type="ECO:0000256" key="4">
    <source>
        <dbReference type="ARBA" id="ARBA00006559"/>
    </source>
</evidence>
<comment type="similarity">
    <text evidence="4 12">Belongs to the TOP6A family.</text>
</comment>
<dbReference type="PROSITE" id="PS52041">
    <property type="entry name" value="TOPO_IIB"/>
    <property type="match status" value="1"/>
</dbReference>
<protein>
    <recommendedName>
        <fullName evidence="5">DNA topoisomerase (ATP-hydrolyzing)</fullName>
        <ecNumber evidence="5">5.6.2.2</ecNumber>
    </recommendedName>
</protein>
<evidence type="ECO:0000256" key="6">
    <source>
        <dbReference type="ARBA" id="ARBA00022723"/>
    </source>
</evidence>
<comment type="catalytic activity">
    <reaction evidence="1 12">
        <text>ATP-dependent breakage, passage and rejoining of double-stranded DNA.</text>
        <dbReference type="EC" id="5.6.2.2"/>
    </reaction>
</comment>
<dbReference type="GO" id="GO:0003918">
    <property type="term" value="F:DNA topoisomerase type II (double strand cut, ATP-hydrolyzing) activity"/>
    <property type="evidence" value="ECO:0007669"/>
    <property type="project" value="UniProtKB-UniRule"/>
</dbReference>
<dbReference type="Pfam" id="PF04406">
    <property type="entry name" value="TP6A_N"/>
    <property type="match status" value="1"/>
</dbReference>
<name>A0AAV8VMR0_9CUCU</name>
<feature type="compositionally biased region" description="Polar residues" evidence="13">
    <location>
        <begin position="717"/>
        <end position="726"/>
    </location>
</feature>
<dbReference type="GO" id="GO:0042138">
    <property type="term" value="P:meiotic DNA double-strand break formation"/>
    <property type="evidence" value="ECO:0007669"/>
    <property type="project" value="InterPro"/>
</dbReference>
<accession>A0AAV8VMR0</accession>